<feature type="chain" id="PRO_5032343355" description="3-ketoacyl-CoA synthase" evidence="8">
    <location>
        <begin position="28"/>
        <end position="466"/>
    </location>
</feature>
<dbReference type="AlphaFoldDB" id="A0A830CJS5"/>
<protein>
    <recommendedName>
        <fullName evidence="6">3-ketoacyl-CoA synthase</fullName>
        <ecNumber evidence="6">2.3.1.-</ecNumber>
    </recommendedName>
</protein>
<keyword evidence="3 6" id="KW-0808">Transferase</keyword>
<dbReference type="EMBL" id="BMAC01000581">
    <property type="protein sequence ID" value="GFP99566.1"/>
    <property type="molecule type" value="Genomic_DNA"/>
</dbReference>
<dbReference type="InterPro" id="IPR013601">
    <property type="entry name" value="FAE1_typ3_polyketide_synth"/>
</dbReference>
<feature type="active site" evidence="7">
    <location>
        <position position="172"/>
    </location>
</feature>
<feature type="signal peptide" evidence="8">
    <location>
        <begin position="1"/>
        <end position="27"/>
    </location>
</feature>
<evidence type="ECO:0000256" key="1">
    <source>
        <dbReference type="ARBA" id="ARBA00005194"/>
    </source>
</evidence>
<evidence type="ECO:0000259" key="9">
    <source>
        <dbReference type="Pfam" id="PF08392"/>
    </source>
</evidence>
<evidence type="ECO:0000259" key="10">
    <source>
        <dbReference type="Pfam" id="PF08541"/>
    </source>
</evidence>
<sequence length="466" mass="52829">MEHNMLLLYPFLPLLLLLSCVLCRALARRRSQQHCYILDYECYMPPDDRKLSTKFSGEIIRRNKHLGVNEYKFLLKAIVSSGIGEETYAPKMVFDGRESSPALADGLLEMDEFFLASIGRLLRRTGLRPSDVDVLIVNVSMIATVPSLSSRIINHYGMREDVKVYNITGMGCSASLVSVGIVQSICRSRKDVKALVVTSESLSLNWYNGNDRSMILANCLFRTGGCAMILTNAPSLREKAMFKLKCLVRTHHGWRDESYGCCEQREDDKGLIGVHLGKNLPKAATRAFVDNLKEIAPKILPIRELVRFAVMHLVWKRRSKTAVRPVINFKKGVDHFCLHTGGKAVIDAVAQNLNLSERDVEPARMTLHRFGNTSASSLWYVLAYMEAKKRLKKGDRVFMISFGAGFKCNSCLWEVVRDLEGENNVWGDFIERYPTKDLANPFLEKFGWLHAKEDTFCVPDDYQIPD</sequence>
<evidence type="ECO:0000256" key="6">
    <source>
        <dbReference type="PIRNR" id="PIRNR036417"/>
    </source>
</evidence>
<feature type="active site" evidence="7">
    <location>
        <position position="251"/>
    </location>
</feature>
<accession>A0A830CJS5</accession>
<feature type="active site" evidence="7">
    <location>
        <position position="335"/>
    </location>
</feature>
<keyword evidence="4 6" id="KW-0012">Acyltransferase</keyword>
<feature type="active site" evidence="7">
    <location>
        <position position="339"/>
    </location>
</feature>
<dbReference type="OrthoDB" id="329835at2759"/>
<proteinExistence type="inferred from homology"/>
<dbReference type="InterPro" id="IPR012392">
    <property type="entry name" value="3-ktacl-CoA_syn"/>
</dbReference>
<keyword evidence="12" id="KW-1185">Reference proteome</keyword>
<dbReference type="UniPathway" id="UPA00094"/>
<dbReference type="InterPro" id="IPR013747">
    <property type="entry name" value="ACP_syn_III_C"/>
</dbReference>
<evidence type="ECO:0000256" key="8">
    <source>
        <dbReference type="SAM" id="SignalP"/>
    </source>
</evidence>
<reference evidence="11" key="1">
    <citation type="submission" date="2020-07" db="EMBL/GenBank/DDBJ databases">
        <title>Ethylene signaling mediates host invasion by parasitic plants.</title>
        <authorList>
            <person name="Yoshida S."/>
        </authorList>
    </citation>
    <scope>NUCLEOTIDE SEQUENCE</scope>
    <source>
        <strain evidence="11">Okayama</strain>
    </source>
</reference>
<evidence type="ECO:0000256" key="2">
    <source>
        <dbReference type="ARBA" id="ARBA00005531"/>
    </source>
</evidence>
<evidence type="ECO:0000256" key="7">
    <source>
        <dbReference type="PIRSR" id="PIRSR036417-1"/>
    </source>
</evidence>
<feature type="active site" evidence="7">
    <location>
        <position position="372"/>
    </location>
</feature>
<feature type="domain" description="FAE" evidence="9">
    <location>
        <begin position="29"/>
        <end position="316"/>
    </location>
</feature>
<evidence type="ECO:0000256" key="4">
    <source>
        <dbReference type="ARBA" id="ARBA00023315"/>
    </source>
</evidence>
<gene>
    <name evidence="11" type="ORF">PHJA_002100700</name>
</gene>
<feature type="domain" description="Beta-ketoacyl-[acyl-carrier-protein] synthase III C-terminal" evidence="10">
    <location>
        <begin position="332"/>
        <end position="414"/>
    </location>
</feature>
<comment type="catalytic activity">
    <reaction evidence="5">
        <text>a very-long-chain acyl-CoA + malonyl-CoA + H(+) = a very-long-chain 3-oxoacyl-CoA + CO2 + CoA</text>
        <dbReference type="Rhea" id="RHEA:32727"/>
        <dbReference type="ChEBI" id="CHEBI:15378"/>
        <dbReference type="ChEBI" id="CHEBI:16526"/>
        <dbReference type="ChEBI" id="CHEBI:57287"/>
        <dbReference type="ChEBI" id="CHEBI:57384"/>
        <dbReference type="ChEBI" id="CHEBI:90725"/>
        <dbReference type="ChEBI" id="CHEBI:90736"/>
        <dbReference type="EC" id="2.3.1.199"/>
    </reaction>
</comment>
<evidence type="ECO:0000256" key="5">
    <source>
        <dbReference type="ARBA" id="ARBA00047375"/>
    </source>
</evidence>
<evidence type="ECO:0000313" key="11">
    <source>
        <dbReference type="EMBL" id="GFP99566.1"/>
    </source>
</evidence>
<comment type="caution">
    <text evidence="11">The sequence shown here is derived from an EMBL/GenBank/DDBJ whole genome shotgun (WGS) entry which is preliminary data.</text>
</comment>
<comment type="pathway">
    <text evidence="1 6">Lipid metabolism; fatty acid biosynthesis.</text>
</comment>
<dbReference type="PIRSF" id="PIRSF036417">
    <property type="entry name" value="3-ktacl-CoA_syn"/>
    <property type="match status" value="1"/>
</dbReference>
<dbReference type="Proteomes" id="UP000653305">
    <property type="component" value="Unassembled WGS sequence"/>
</dbReference>
<dbReference type="GO" id="GO:0016020">
    <property type="term" value="C:membrane"/>
    <property type="evidence" value="ECO:0007669"/>
    <property type="project" value="InterPro"/>
</dbReference>
<dbReference type="PANTHER" id="PTHR31561">
    <property type="entry name" value="3-KETOACYL-COA SYNTHASE"/>
    <property type="match status" value="1"/>
</dbReference>
<dbReference type="CDD" id="cd00831">
    <property type="entry name" value="CHS_like"/>
    <property type="match status" value="1"/>
</dbReference>
<dbReference type="Gene3D" id="3.40.47.10">
    <property type="match status" value="1"/>
</dbReference>
<dbReference type="InterPro" id="IPR016039">
    <property type="entry name" value="Thiolase-like"/>
</dbReference>
<evidence type="ECO:0000313" key="12">
    <source>
        <dbReference type="Proteomes" id="UP000653305"/>
    </source>
</evidence>
<evidence type="ECO:0000256" key="3">
    <source>
        <dbReference type="ARBA" id="ARBA00022679"/>
    </source>
</evidence>
<comment type="similarity">
    <text evidence="2 6">Belongs to the thiolase-like superfamily. Chalcone/stilbene synthases family.</text>
</comment>
<name>A0A830CJS5_9LAMI</name>
<dbReference type="Pfam" id="PF08541">
    <property type="entry name" value="ACP_syn_III_C"/>
    <property type="match status" value="1"/>
</dbReference>
<dbReference type="Pfam" id="PF08392">
    <property type="entry name" value="FAE1_CUT1_RppA"/>
    <property type="match status" value="1"/>
</dbReference>
<organism evidence="11 12">
    <name type="scientific">Phtheirospermum japonicum</name>
    <dbReference type="NCBI Taxonomy" id="374723"/>
    <lineage>
        <taxon>Eukaryota</taxon>
        <taxon>Viridiplantae</taxon>
        <taxon>Streptophyta</taxon>
        <taxon>Embryophyta</taxon>
        <taxon>Tracheophyta</taxon>
        <taxon>Spermatophyta</taxon>
        <taxon>Magnoliopsida</taxon>
        <taxon>eudicotyledons</taxon>
        <taxon>Gunneridae</taxon>
        <taxon>Pentapetalae</taxon>
        <taxon>asterids</taxon>
        <taxon>lamiids</taxon>
        <taxon>Lamiales</taxon>
        <taxon>Orobanchaceae</taxon>
        <taxon>Orobanchaceae incertae sedis</taxon>
        <taxon>Phtheirospermum</taxon>
    </lineage>
</organism>
<feature type="active site" evidence="7">
    <location>
        <position position="368"/>
    </location>
</feature>
<dbReference type="SUPFAM" id="SSF53901">
    <property type="entry name" value="Thiolase-like"/>
    <property type="match status" value="1"/>
</dbReference>
<dbReference type="GO" id="GO:0006633">
    <property type="term" value="P:fatty acid biosynthetic process"/>
    <property type="evidence" value="ECO:0007669"/>
    <property type="project" value="UniProtKB-UniPathway"/>
</dbReference>
<dbReference type="EC" id="2.3.1.-" evidence="6"/>
<dbReference type="GO" id="GO:0009922">
    <property type="term" value="F:fatty acid elongase activity"/>
    <property type="evidence" value="ECO:0007669"/>
    <property type="project" value="UniProtKB-EC"/>
</dbReference>
<keyword evidence="8" id="KW-0732">Signal</keyword>